<dbReference type="OrthoDB" id="9801500at2"/>
<evidence type="ECO:0000313" key="2">
    <source>
        <dbReference type="EMBL" id="GAP40492.1"/>
    </source>
</evidence>
<evidence type="ECO:0000313" key="3">
    <source>
        <dbReference type="Proteomes" id="UP000053370"/>
    </source>
</evidence>
<dbReference type="Pfam" id="PF01206">
    <property type="entry name" value="TusA"/>
    <property type="match status" value="1"/>
</dbReference>
<dbReference type="AlphaFoldDB" id="A0A0S7BJJ5"/>
<dbReference type="GO" id="GO:0016740">
    <property type="term" value="F:transferase activity"/>
    <property type="evidence" value="ECO:0007669"/>
    <property type="project" value="UniProtKB-KW"/>
</dbReference>
<dbReference type="STRING" id="1678840.ATC1_13468"/>
<sequence>MEITVDARGLSCPQPVLLVAKEIEKGVFPIIVKVDGATACENIRRFALTRKLKVSITESGDESIITIQKE</sequence>
<dbReference type="InterPro" id="IPR036868">
    <property type="entry name" value="TusA-like_sf"/>
</dbReference>
<dbReference type="Proteomes" id="UP000053370">
    <property type="component" value="Unassembled WGS sequence"/>
</dbReference>
<accession>A0A0S7BJJ5</accession>
<gene>
    <name evidence="2" type="ORF">ATC1_13468</name>
</gene>
<reference evidence="2" key="1">
    <citation type="journal article" date="2015" name="Genome Announc.">
        <title>Draft Genome Sequence of Anaerolineae Strain TC1, a Novel Isolate from a Methanogenic Wastewater Treatment System.</title>
        <authorList>
            <person name="Matsuura N."/>
            <person name="Tourlousse D.M."/>
            <person name="Sun L."/>
            <person name="Toyonaga M."/>
            <person name="Kuroda K."/>
            <person name="Ohashi A."/>
            <person name="Cruz R."/>
            <person name="Yamaguchi T."/>
            <person name="Sekiguchi Y."/>
        </authorList>
    </citation>
    <scope>NUCLEOTIDE SEQUENCE [LARGE SCALE GENOMIC DNA]</scope>
    <source>
        <strain evidence="2">TC1</strain>
    </source>
</reference>
<organism evidence="2">
    <name type="scientific">Flexilinea flocculi</name>
    <dbReference type="NCBI Taxonomy" id="1678840"/>
    <lineage>
        <taxon>Bacteria</taxon>
        <taxon>Bacillati</taxon>
        <taxon>Chloroflexota</taxon>
        <taxon>Anaerolineae</taxon>
        <taxon>Anaerolineales</taxon>
        <taxon>Anaerolineaceae</taxon>
        <taxon>Flexilinea</taxon>
    </lineage>
</organism>
<dbReference type="InterPro" id="IPR001455">
    <property type="entry name" value="TusA-like"/>
</dbReference>
<evidence type="ECO:0000259" key="1">
    <source>
        <dbReference type="Pfam" id="PF01206"/>
    </source>
</evidence>
<name>A0A0S7BJJ5_9CHLR</name>
<dbReference type="RefSeq" id="WP_062279821.1">
    <property type="nucleotide sequence ID" value="NZ_DF968181.1"/>
</dbReference>
<keyword evidence="2" id="KW-0808">Transferase</keyword>
<dbReference type="SUPFAM" id="SSF64307">
    <property type="entry name" value="SirA-like"/>
    <property type="match status" value="1"/>
</dbReference>
<dbReference type="Gene3D" id="3.30.110.40">
    <property type="entry name" value="TusA-like domain"/>
    <property type="match status" value="1"/>
</dbReference>
<feature type="domain" description="UPF0033" evidence="1">
    <location>
        <begin position="3"/>
        <end position="69"/>
    </location>
</feature>
<dbReference type="EMBL" id="DF968181">
    <property type="protein sequence ID" value="GAP40492.1"/>
    <property type="molecule type" value="Genomic_DNA"/>
</dbReference>
<keyword evidence="3" id="KW-1185">Reference proteome</keyword>
<protein>
    <submittedName>
        <fullName evidence="2">TusA-related sulfurtransferase</fullName>
    </submittedName>
</protein>
<proteinExistence type="predicted"/>